<dbReference type="GO" id="GO:0006508">
    <property type="term" value="P:proteolysis"/>
    <property type="evidence" value="ECO:0007669"/>
    <property type="project" value="InterPro"/>
</dbReference>
<dbReference type="Pfam" id="PF00026">
    <property type="entry name" value="Asp"/>
    <property type="match status" value="1"/>
</dbReference>
<dbReference type="InterPro" id="IPR001461">
    <property type="entry name" value="Aspartic_peptidase_A1"/>
</dbReference>
<comment type="similarity">
    <text evidence="1">Belongs to the peptidase A1 family.</text>
</comment>
<dbReference type="PROSITE" id="PS51767">
    <property type="entry name" value="PEPTIDASE_A1"/>
    <property type="match status" value="1"/>
</dbReference>
<evidence type="ECO:0000313" key="4">
    <source>
        <dbReference type="Proteomes" id="UP000027265"/>
    </source>
</evidence>
<evidence type="ECO:0000256" key="1">
    <source>
        <dbReference type="ARBA" id="ARBA00007447"/>
    </source>
</evidence>
<evidence type="ECO:0000259" key="2">
    <source>
        <dbReference type="PROSITE" id="PS51767"/>
    </source>
</evidence>
<dbReference type="InterPro" id="IPR033121">
    <property type="entry name" value="PEPTIDASE_A1"/>
</dbReference>
<evidence type="ECO:0000313" key="3">
    <source>
        <dbReference type="EMBL" id="KDQ61382.1"/>
    </source>
</evidence>
<dbReference type="Gene3D" id="2.40.70.10">
    <property type="entry name" value="Acid Proteases"/>
    <property type="match status" value="2"/>
</dbReference>
<dbReference type="InParanoid" id="A0A067QCZ2"/>
<dbReference type="SUPFAM" id="SSF50630">
    <property type="entry name" value="Acid proteases"/>
    <property type="match status" value="1"/>
</dbReference>
<dbReference type="OrthoDB" id="771136at2759"/>
<dbReference type="Proteomes" id="UP000027265">
    <property type="component" value="Unassembled WGS sequence"/>
</dbReference>
<feature type="domain" description="Peptidase A1" evidence="2">
    <location>
        <begin position="1"/>
        <end position="237"/>
    </location>
</feature>
<dbReference type="EMBL" id="KL197712">
    <property type="protein sequence ID" value="KDQ61382.1"/>
    <property type="molecule type" value="Genomic_DNA"/>
</dbReference>
<name>A0A067QCZ2_9AGAM</name>
<dbReference type="GO" id="GO:0004190">
    <property type="term" value="F:aspartic-type endopeptidase activity"/>
    <property type="evidence" value="ECO:0007669"/>
    <property type="project" value="InterPro"/>
</dbReference>
<reference evidence="4" key="1">
    <citation type="journal article" date="2014" name="Proc. Natl. Acad. Sci. U.S.A.">
        <title>Extensive sampling of basidiomycete genomes demonstrates inadequacy of the white-rot/brown-rot paradigm for wood decay fungi.</title>
        <authorList>
            <person name="Riley R."/>
            <person name="Salamov A.A."/>
            <person name="Brown D.W."/>
            <person name="Nagy L.G."/>
            <person name="Floudas D."/>
            <person name="Held B.W."/>
            <person name="Levasseur A."/>
            <person name="Lombard V."/>
            <person name="Morin E."/>
            <person name="Otillar R."/>
            <person name="Lindquist E.A."/>
            <person name="Sun H."/>
            <person name="LaButti K.M."/>
            <person name="Schmutz J."/>
            <person name="Jabbour D."/>
            <person name="Luo H."/>
            <person name="Baker S.E."/>
            <person name="Pisabarro A.G."/>
            <person name="Walton J.D."/>
            <person name="Blanchette R.A."/>
            <person name="Henrissat B."/>
            <person name="Martin F."/>
            <person name="Cullen D."/>
            <person name="Hibbett D.S."/>
            <person name="Grigoriev I.V."/>
        </authorList>
    </citation>
    <scope>NUCLEOTIDE SEQUENCE [LARGE SCALE GENOMIC DNA]</scope>
    <source>
        <strain evidence="4">MUCL 33604</strain>
    </source>
</reference>
<dbReference type="PANTHER" id="PTHR47966:SF51">
    <property type="entry name" value="BETA-SITE APP-CLEAVING ENZYME, ISOFORM A-RELATED"/>
    <property type="match status" value="1"/>
</dbReference>
<dbReference type="PANTHER" id="PTHR47966">
    <property type="entry name" value="BETA-SITE APP-CLEAVING ENZYME, ISOFORM A-RELATED"/>
    <property type="match status" value="1"/>
</dbReference>
<accession>A0A067QCZ2</accession>
<dbReference type="AlphaFoldDB" id="A0A067QCZ2"/>
<gene>
    <name evidence="3" type="ORF">JAAARDRAFT_203912</name>
</gene>
<proteinExistence type="inferred from homology"/>
<sequence length="237" mass="25944">MIVGIDSGSSDVWVYPPSKLQLTNRTSIHGILSYGEGFVQGFIDFAELKIGPYTVPSQAFINVQNYTEEDGHFEQGIYGILGLAFDNSSTADVLLKPAYERTTLSLRRADDLASTPEGEFPIFHGFQTFPAPPSCRAFLRLHSTVASTPKGSNVAVLDTGYTLPPLPRPLVDFIYGNISGAVYDKEEDVWIVPCLNTTDLEFTLGGDAFVIHPADIMKLTTIELPNGSSVTYCFNTY</sequence>
<dbReference type="InterPro" id="IPR021109">
    <property type="entry name" value="Peptidase_aspartic_dom_sf"/>
</dbReference>
<keyword evidence="4" id="KW-1185">Reference proteome</keyword>
<dbReference type="HOGENOM" id="CLU_1170792_0_0_1"/>
<organism evidence="3 4">
    <name type="scientific">Jaapia argillacea MUCL 33604</name>
    <dbReference type="NCBI Taxonomy" id="933084"/>
    <lineage>
        <taxon>Eukaryota</taxon>
        <taxon>Fungi</taxon>
        <taxon>Dikarya</taxon>
        <taxon>Basidiomycota</taxon>
        <taxon>Agaricomycotina</taxon>
        <taxon>Agaricomycetes</taxon>
        <taxon>Agaricomycetidae</taxon>
        <taxon>Jaapiales</taxon>
        <taxon>Jaapiaceae</taxon>
        <taxon>Jaapia</taxon>
    </lineage>
</organism>
<protein>
    <recommendedName>
        <fullName evidence="2">Peptidase A1 domain-containing protein</fullName>
    </recommendedName>
</protein>